<dbReference type="PANTHER" id="PTHR43854">
    <property type="entry name" value="INDOLEPYRUVATE OXIDOREDUCTASE SUBUNIT IORB"/>
    <property type="match status" value="1"/>
</dbReference>
<accession>U7URD5</accession>
<evidence type="ECO:0000259" key="2">
    <source>
        <dbReference type="Pfam" id="PF01558"/>
    </source>
</evidence>
<dbReference type="OrthoDB" id="9789125at2"/>
<keyword evidence="3" id="KW-0670">Pyruvate</keyword>
<evidence type="ECO:0000256" key="1">
    <source>
        <dbReference type="ARBA" id="ARBA00023002"/>
    </source>
</evidence>
<keyword evidence="4" id="KW-1185">Reference proteome</keyword>
<dbReference type="PATRIC" id="fig|1111454.3.peg.651"/>
<dbReference type="RefSeq" id="WP_023053120.1">
    <property type="nucleotide sequence ID" value="NZ_AWXA01000009.1"/>
</dbReference>
<dbReference type="Gene3D" id="3.40.920.10">
    <property type="entry name" value="Pyruvate-ferredoxin oxidoreductase, PFOR, domain III"/>
    <property type="match status" value="1"/>
</dbReference>
<dbReference type="PANTHER" id="PTHR43854:SF1">
    <property type="entry name" value="INDOLEPYRUVATE OXIDOREDUCTASE SUBUNIT IORB"/>
    <property type="match status" value="1"/>
</dbReference>
<dbReference type="STRING" id="1111454.HMPREF1250_0537"/>
<sequence>MNDVKSVLFVGVGGQGTILASKILTIGLIENGYDVKMSEVHGMSQRGGSVSTQVRFGSKVHSPIIGEGAADLLVSFEEMEAARYAKFMKPDGKIVVNTYRIPSMPILSGARKYPTTIIEELEKRATVLKLDATKIATDIGNPKSANIVLLGALIKALDLTDIDWKAIIAKTVKPKFIDLNLQAFALGFNAV</sequence>
<feature type="domain" description="Pyruvate/ketoisovalerate oxidoreductase catalytic" evidence="2">
    <location>
        <begin position="13"/>
        <end position="188"/>
    </location>
</feature>
<dbReference type="InterPro" id="IPR002869">
    <property type="entry name" value="Pyrv_flavodox_OxRed_cen"/>
</dbReference>
<evidence type="ECO:0000313" key="3">
    <source>
        <dbReference type="EMBL" id="ERT61469.1"/>
    </source>
</evidence>
<dbReference type="SUPFAM" id="SSF53323">
    <property type="entry name" value="Pyruvate-ferredoxin oxidoreductase, PFOR, domain III"/>
    <property type="match status" value="1"/>
</dbReference>
<proteinExistence type="predicted"/>
<keyword evidence="1" id="KW-0560">Oxidoreductase</keyword>
<dbReference type="GO" id="GO:0016903">
    <property type="term" value="F:oxidoreductase activity, acting on the aldehyde or oxo group of donors"/>
    <property type="evidence" value="ECO:0007669"/>
    <property type="project" value="InterPro"/>
</dbReference>
<dbReference type="eggNOG" id="COG1014">
    <property type="taxonomic scope" value="Bacteria"/>
</dbReference>
<evidence type="ECO:0000313" key="4">
    <source>
        <dbReference type="Proteomes" id="UP000017090"/>
    </source>
</evidence>
<dbReference type="InterPro" id="IPR019752">
    <property type="entry name" value="Pyrv/ketoisovalerate_OxRed_cat"/>
</dbReference>
<dbReference type="InterPro" id="IPR052198">
    <property type="entry name" value="IorB_Oxidoreductase"/>
</dbReference>
<dbReference type="Proteomes" id="UP000017090">
    <property type="component" value="Unassembled WGS sequence"/>
</dbReference>
<organism evidence="3 4">
    <name type="scientific">Megasphaera vaginalis</name>
    <name type="common">ex Srinivasan et al. 2021</name>
    <dbReference type="NCBI Taxonomy" id="1111454"/>
    <lineage>
        <taxon>Bacteria</taxon>
        <taxon>Bacillati</taxon>
        <taxon>Bacillota</taxon>
        <taxon>Negativicutes</taxon>
        <taxon>Veillonellales</taxon>
        <taxon>Veillonellaceae</taxon>
        <taxon>Megasphaera</taxon>
    </lineage>
</organism>
<dbReference type="AlphaFoldDB" id="U7URD5"/>
<comment type="caution">
    <text evidence="3">The sequence shown here is derived from an EMBL/GenBank/DDBJ whole genome shotgun (WGS) entry which is preliminary data.</text>
</comment>
<name>U7URD5_9FIRM</name>
<gene>
    <name evidence="3" type="ORF">HMPREF1250_0537</name>
</gene>
<dbReference type="EMBL" id="AWXA01000009">
    <property type="protein sequence ID" value="ERT61469.1"/>
    <property type="molecule type" value="Genomic_DNA"/>
</dbReference>
<dbReference type="NCBIfam" id="NF005325">
    <property type="entry name" value="PRK06853.1-5"/>
    <property type="match status" value="1"/>
</dbReference>
<protein>
    <submittedName>
        <fullName evidence="3">Putative indolepyruvate ferredoxin oxidoreductase, beta subunit</fullName>
    </submittedName>
</protein>
<dbReference type="Pfam" id="PF01558">
    <property type="entry name" value="POR"/>
    <property type="match status" value="1"/>
</dbReference>
<reference evidence="3 4" key="1">
    <citation type="submission" date="2013-09" db="EMBL/GenBank/DDBJ databases">
        <authorList>
            <person name="Durkin A.S."/>
            <person name="Haft D.R."/>
            <person name="McCorrison J."/>
            <person name="Torralba M."/>
            <person name="Gillis M."/>
            <person name="Haft D.H."/>
            <person name="Methe B."/>
            <person name="Sutton G."/>
            <person name="Nelson K.E."/>
        </authorList>
    </citation>
    <scope>NUCLEOTIDE SEQUENCE [LARGE SCALE GENOMIC DNA]</scope>
    <source>
        <strain evidence="3 4">BV3C16-1</strain>
    </source>
</reference>